<evidence type="ECO:0000313" key="2">
    <source>
        <dbReference type="EMBL" id="KAK7262635.1"/>
    </source>
</evidence>
<feature type="transmembrane region" description="Helical" evidence="1">
    <location>
        <begin position="71"/>
        <end position="90"/>
    </location>
</feature>
<protein>
    <submittedName>
        <fullName evidence="2">Uncharacterized protein</fullName>
    </submittedName>
</protein>
<accession>A0AAN9EWK4</accession>
<keyword evidence="1" id="KW-0472">Membrane</keyword>
<evidence type="ECO:0000313" key="3">
    <source>
        <dbReference type="Proteomes" id="UP001359559"/>
    </source>
</evidence>
<proteinExistence type="predicted"/>
<reference evidence="2 3" key="1">
    <citation type="submission" date="2024-01" db="EMBL/GenBank/DDBJ databases">
        <title>The genomes of 5 underutilized Papilionoideae crops provide insights into root nodulation and disease resistance.</title>
        <authorList>
            <person name="Yuan L."/>
        </authorList>
    </citation>
    <scope>NUCLEOTIDE SEQUENCE [LARGE SCALE GENOMIC DNA]</scope>
    <source>
        <strain evidence="2">LY-2023</strain>
        <tissue evidence="2">Leaf</tissue>
    </source>
</reference>
<keyword evidence="1" id="KW-1133">Transmembrane helix</keyword>
<dbReference type="AlphaFoldDB" id="A0AAN9EWK4"/>
<comment type="caution">
    <text evidence="2">The sequence shown here is derived from an EMBL/GenBank/DDBJ whole genome shotgun (WGS) entry which is preliminary data.</text>
</comment>
<keyword evidence="3" id="KW-1185">Reference proteome</keyword>
<evidence type="ECO:0000256" key="1">
    <source>
        <dbReference type="SAM" id="Phobius"/>
    </source>
</evidence>
<gene>
    <name evidence="2" type="ORF">RJT34_30210</name>
</gene>
<keyword evidence="1" id="KW-0812">Transmembrane</keyword>
<dbReference type="Proteomes" id="UP001359559">
    <property type="component" value="Unassembled WGS sequence"/>
</dbReference>
<sequence>MRLSFKLSVSLSFPPIAHVSLVLSLILKFCLSFAVEVLVFFLLSPISVILCLILFSVVVCLSVLRKLNGVGYFDFVGVETFFVFFASSFFPTLPPFPLSSCSLEPRRLHLLFISRLTPFSPCLL</sequence>
<feature type="transmembrane region" description="Helical" evidence="1">
    <location>
        <begin position="40"/>
        <end position="64"/>
    </location>
</feature>
<organism evidence="2 3">
    <name type="scientific">Clitoria ternatea</name>
    <name type="common">Butterfly pea</name>
    <dbReference type="NCBI Taxonomy" id="43366"/>
    <lineage>
        <taxon>Eukaryota</taxon>
        <taxon>Viridiplantae</taxon>
        <taxon>Streptophyta</taxon>
        <taxon>Embryophyta</taxon>
        <taxon>Tracheophyta</taxon>
        <taxon>Spermatophyta</taxon>
        <taxon>Magnoliopsida</taxon>
        <taxon>eudicotyledons</taxon>
        <taxon>Gunneridae</taxon>
        <taxon>Pentapetalae</taxon>
        <taxon>rosids</taxon>
        <taxon>fabids</taxon>
        <taxon>Fabales</taxon>
        <taxon>Fabaceae</taxon>
        <taxon>Papilionoideae</taxon>
        <taxon>50 kb inversion clade</taxon>
        <taxon>NPAAA clade</taxon>
        <taxon>indigoferoid/millettioid clade</taxon>
        <taxon>Phaseoleae</taxon>
        <taxon>Clitoria</taxon>
    </lineage>
</organism>
<feature type="transmembrane region" description="Helical" evidence="1">
    <location>
        <begin position="12"/>
        <end position="34"/>
    </location>
</feature>
<name>A0AAN9EWK4_CLITE</name>
<dbReference type="EMBL" id="JAYKXN010000008">
    <property type="protein sequence ID" value="KAK7262635.1"/>
    <property type="molecule type" value="Genomic_DNA"/>
</dbReference>